<reference evidence="3" key="1">
    <citation type="submission" date="2021-01" db="EMBL/GenBank/DDBJ databases">
        <authorList>
            <person name="Corre E."/>
            <person name="Pelletier E."/>
            <person name="Niang G."/>
            <person name="Scheremetjew M."/>
            <person name="Finn R."/>
            <person name="Kale V."/>
            <person name="Holt S."/>
            <person name="Cochrane G."/>
            <person name="Meng A."/>
            <person name="Brown T."/>
            <person name="Cohen L."/>
        </authorList>
    </citation>
    <scope>NUCLEOTIDE SEQUENCE</scope>
    <source>
        <strain evidence="2">CCMP441</strain>
        <strain evidence="3">CCMP644</strain>
    </source>
</reference>
<dbReference type="PANTHER" id="PTHR11695:SF294">
    <property type="entry name" value="RETICULON-4-INTERACTING PROTEIN 1, MITOCHONDRIAL"/>
    <property type="match status" value="1"/>
</dbReference>
<dbReference type="GO" id="GO:0005739">
    <property type="term" value="C:mitochondrion"/>
    <property type="evidence" value="ECO:0007669"/>
    <property type="project" value="TreeGrafter"/>
</dbReference>
<dbReference type="Gene3D" id="3.40.50.720">
    <property type="entry name" value="NAD(P)-binding Rossmann-like Domain"/>
    <property type="match status" value="1"/>
</dbReference>
<evidence type="ECO:0000259" key="1">
    <source>
        <dbReference type="SMART" id="SM00829"/>
    </source>
</evidence>
<name>A0A6U2C7A8_HEMAN</name>
<dbReference type="Pfam" id="PF08240">
    <property type="entry name" value="ADH_N"/>
    <property type="match status" value="1"/>
</dbReference>
<evidence type="ECO:0000313" key="2">
    <source>
        <dbReference type="EMBL" id="CAD8748611.1"/>
    </source>
</evidence>
<dbReference type="SUPFAM" id="SSF51735">
    <property type="entry name" value="NAD(P)-binding Rossmann-fold domains"/>
    <property type="match status" value="1"/>
</dbReference>
<dbReference type="SUPFAM" id="SSF50129">
    <property type="entry name" value="GroES-like"/>
    <property type="match status" value="1"/>
</dbReference>
<dbReference type="InterPro" id="IPR050700">
    <property type="entry name" value="YIM1/Zinc_Alcohol_DH_Fams"/>
</dbReference>
<evidence type="ECO:0000313" key="3">
    <source>
        <dbReference type="EMBL" id="CAD8985847.1"/>
    </source>
</evidence>
<dbReference type="EMBL" id="HBFX01061134">
    <property type="protein sequence ID" value="CAD8985847.1"/>
    <property type="molecule type" value="Transcribed_RNA"/>
</dbReference>
<organism evidence="3">
    <name type="scientific">Hemiselmis andersenii</name>
    <name type="common">Cryptophyte alga</name>
    <dbReference type="NCBI Taxonomy" id="464988"/>
    <lineage>
        <taxon>Eukaryota</taxon>
        <taxon>Cryptophyceae</taxon>
        <taxon>Cryptomonadales</taxon>
        <taxon>Hemiselmidaceae</taxon>
        <taxon>Hemiselmis</taxon>
    </lineage>
</organism>
<dbReference type="InterPro" id="IPR036291">
    <property type="entry name" value="NAD(P)-bd_dom_sf"/>
</dbReference>
<feature type="domain" description="Enoyl reductase (ER)" evidence="1">
    <location>
        <begin position="23"/>
        <end position="337"/>
    </location>
</feature>
<dbReference type="GO" id="GO:0016491">
    <property type="term" value="F:oxidoreductase activity"/>
    <property type="evidence" value="ECO:0007669"/>
    <property type="project" value="InterPro"/>
</dbReference>
<gene>
    <name evidence="3" type="ORF">HAND00432_LOCUS36860</name>
    <name evidence="2" type="ORF">HAND1043_LOCUS15108</name>
</gene>
<dbReference type="EMBL" id="HBFK01024553">
    <property type="protein sequence ID" value="CAD8748611.1"/>
    <property type="molecule type" value="Transcribed_RNA"/>
</dbReference>
<proteinExistence type="predicted"/>
<dbReference type="SMART" id="SM00829">
    <property type="entry name" value="PKS_ER"/>
    <property type="match status" value="1"/>
</dbReference>
<dbReference type="PANTHER" id="PTHR11695">
    <property type="entry name" value="ALCOHOL DEHYDROGENASE RELATED"/>
    <property type="match status" value="1"/>
</dbReference>
<dbReference type="AlphaFoldDB" id="A0A6U2C7A8"/>
<dbReference type="CDD" id="cd08267">
    <property type="entry name" value="MDR1"/>
    <property type="match status" value="1"/>
</dbReference>
<dbReference type="InterPro" id="IPR020843">
    <property type="entry name" value="ER"/>
</dbReference>
<dbReference type="InterPro" id="IPR011032">
    <property type="entry name" value="GroES-like_sf"/>
</dbReference>
<dbReference type="InterPro" id="IPR013154">
    <property type="entry name" value="ADH-like_N"/>
</dbReference>
<accession>A0A6U2C7A8</accession>
<dbReference type="Pfam" id="PF13602">
    <property type="entry name" value="ADH_zinc_N_2"/>
    <property type="match status" value="1"/>
</dbReference>
<protein>
    <recommendedName>
        <fullName evidence="1">Enoyl reductase (ER) domain-containing protein</fullName>
    </recommendedName>
</protein>
<sequence>MSAASSEPGQHRRAVVYDARAGGLGMKIKTVPMPRVGDNQMLVSVKAASLNPVDYKLPKLPLVGLTADGKVVGIDFSGVVERVGPSVDNFKAGDRVYGFAQPMTEHGALSPFIMCDPGRCSKIPQAADFAQAASIPTASVTSLQALRDAACVKEGDKVLILGGSGGCGIAGVQIAASLGAEVTAVCSGANADLVRSMGAKRVIDYKVQTVSEALSGEGKTFDAVYDTVTSPEDKDYYSECSFLVKQGGTYVGINAHASDWLRYFGSRVSGIPLQKRGFKLIITNHLTAPQDLSTLSEMIEDGSLRAVLDTTFEFTGEGVCGAFERLKSRRTVGKIVVAMP</sequence>
<dbReference type="Gene3D" id="3.90.180.10">
    <property type="entry name" value="Medium-chain alcohol dehydrogenases, catalytic domain"/>
    <property type="match status" value="1"/>
</dbReference>